<dbReference type="STRING" id="35756.GCA_001044155_01751"/>
<dbReference type="PROSITE" id="PS00211">
    <property type="entry name" value="ABC_TRANSPORTER_1"/>
    <property type="match status" value="1"/>
</dbReference>
<evidence type="ECO:0000313" key="12">
    <source>
        <dbReference type="EMBL" id="STC68735.1"/>
    </source>
</evidence>
<dbReference type="GO" id="GO:0005524">
    <property type="term" value="F:ATP binding"/>
    <property type="evidence" value="ECO:0007669"/>
    <property type="project" value="UniProtKB-KW"/>
</dbReference>
<dbReference type="CDD" id="cd03258">
    <property type="entry name" value="ABC_MetN_methionine_transporter"/>
    <property type="match status" value="1"/>
</dbReference>
<dbReference type="InterPro" id="IPR017871">
    <property type="entry name" value="ABC_transporter-like_CS"/>
</dbReference>
<dbReference type="InterPro" id="IPR018449">
    <property type="entry name" value="NIL_domain"/>
</dbReference>
<keyword evidence="3" id="KW-1003">Cell membrane</keyword>
<evidence type="ECO:0000256" key="6">
    <source>
        <dbReference type="ARBA" id="ARBA00022967"/>
    </source>
</evidence>
<dbReference type="PROSITE" id="PS50893">
    <property type="entry name" value="ABC_TRANSPORTER_2"/>
    <property type="match status" value="1"/>
</dbReference>
<dbReference type="GO" id="GO:0016887">
    <property type="term" value="F:ATP hydrolysis activity"/>
    <property type="evidence" value="ECO:0007669"/>
    <property type="project" value="InterPro"/>
</dbReference>
<dbReference type="InterPro" id="IPR041701">
    <property type="entry name" value="MetN_ABC"/>
</dbReference>
<evidence type="ECO:0000256" key="4">
    <source>
        <dbReference type="ARBA" id="ARBA00022741"/>
    </source>
</evidence>
<keyword evidence="7" id="KW-0029">Amino-acid transport</keyword>
<proteinExistence type="inferred from homology"/>
<dbReference type="EC" id="3.6.3.-" evidence="12"/>
<dbReference type="AlphaFoldDB" id="A0A376CK93"/>
<dbReference type="FunFam" id="3.40.50.300:FF:000056">
    <property type="entry name" value="Cell division ATP-binding protein FtsE"/>
    <property type="match status" value="1"/>
</dbReference>
<dbReference type="PANTHER" id="PTHR43166:SF30">
    <property type="entry name" value="METHIONINE IMPORT ATP-BINDING PROTEIN METN"/>
    <property type="match status" value="1"/>
</dbReference>
<dbReference type="GO" id="GO:0006865">
    <property type="term" value="P:amino acid transport"/>
    <property type="evidence" value="ECO:0007669"/>
    <property type="project" value="UniProtKB-KW"/>
</dbReference>
<protein>
    <submittedName>
        <fullName evidence="12">ABC transporter</fullName>
        <ecNumber evidence="12">3.6.3.-</ecNumber>
    </submittedName>
</protein>
<keyword evidence="13" id="KW-1185">Reference proteome</keyword>
<dbReference type="Proteomes" id="UP000254467">
    <property type="component" value="Unassembled WGS sequence"/>
</dbReference>
<comment type="function">
    <text evidence="9">Part of the ABC transporter FtsEX involved in cellular division. Has ATPase activity.</text>
</comment>
<evidence type="ECO:0000256" key="2">
    <source>
        <dbReference type="ARBA" id="ARBA00022448"/>
    </source>
</evidence>
<evidence type="ECO:0000256" key="9">
    <source>
        <dbReference type="ARBA" id="ARBA00054718"/>
    </source>
</evidence>
<dbReference type="OrthoDB" id="4398079at2"/>
<sequence>MAEAAVSFRDISRVYGGGDQQIVALDSITFDVPAGSIYGVVGTSGAGKSTLLRTANGLETPSSGEVSVLGRQPAELSDAHLRELRREVGMIFQHYNLLNSRTVADNVAMPLVLAKTPREEINRRVTEALERVGLADRANHRPRQLSGGQRQRVGIARSLVTNPKVLLCDEPTSALDPLTTSQILDLLTDINEDLGLTIVIITHQMDVVARIADYVAVLEQGRLIENGPVEQIFAQPQAALTRRFIETVVPQRLPEPVVDELRRARPDTLVRVVHTGGAARTLIPDLQRLGVTVNLYQASDAPLRRTTVGTMVLGLDGQRTLIDEALAHIADTEGLNAEVLP</sequence>
<dbReference type="RefSeq" id="WP_018582237.1">
    <property type="nucleotide sequence ID" value="NZ_LDYD01000007.1"/>
</dbReference>
<dbReference type="InterPro" id="IPR003439">
    <property type="entry name" value="ABC_transporter-like_ATP-bd"/>
</dbReference>
<dbReference type="SMART" id="SM00930">
    <property type="entry name" value="NIL"/>
    <property type="match status" value="1"/>
</dbReference>
<evidence type="ECO:0000313" key="13">
    <source>
        <dbReference type="Proteomes" id="UP000254467"/>
    </source>
</evidence>
<evidence type="ECO:0000256" key="1">
    <source>
        <dbReference type="ARBA" id="ARBA00005417"/>
    </source>
</evidence>
<evidence type="ECO:0000256" key="5">
    <source>
        <dbReference type="ARBA" id="ARBA00022840"/>
    </source>
</evidence>
<keyword evidence="2" id="KW-0813">Transport</keyword>
<dbReference type="SMART" id="SM00382">
    <property type="entry name" value="AAA"/>
    <property type="match status" value="1"/>
</dbReference>
<gene>
    <name evidence="12" type="primary">metN_3</name>
    <name evidence="12" type="ORF">NCTC11862_00501</name>
</gene>
<dbReference type="GO" id="GO:0005886">
    <property type="term" value="C:plasma membrane"/>
    <property type="evidence" value="ECO:0007669"/>
    <property type="project" value="UniProtKB-ARBA"/>
</dbReference>
<dbReference type="SUPFAM" id="SSF52540">
    <property type="entry name" value="P-loop containing nucleoside triphosphate hydrolases"/>
    <property type="match status" value="1"/>
</dbReference>
<dbReference type="Pfam" id="PF09383">
    <property type="entry name" value="NIL"/>
    <property type="match status" value="1"/>
</dbReference>
<dbReference type="InterPro" id="IPR003593">
    <property type="entry name" value="AAA+_ATPase"/>
</dbReference>
<organism evidence="12 13">
    <name type="scientific">Corynebacterium pilosum</name>
    <dbReference type="NCBI Taxonomy" id="35756"/>
    <lineage>
        <taxon>Bacteria</taxon>
        <taxon>Bacillati</taxon>
        <taxon>Actinomycetota</taxon>
        <taxon>Actinomycetes</taxon>
        <taxon>Mycobacteriales</taxon>
        <taxon>Corynebacteriaceae</taxon>
        <taxon>Corynebacterium</taxon>
    </lineage>
</organism>
<feature type="domain" description="ABC transporter" evidence="11">
    <location>
        <begin position="6"/>
        <end position="245"/>
    </location>
</feature>
<name>A0A376CK93_9CORY</name>
<evidence type="ECO:0000259" key="11">
    <source>
        <dbReference type="PROSITE" id="PS50893"/>
    </source>
</evidence>
<dbReference type="PANTHER" id="PTHR43166">
    <property type="entry name" value="AMINO ACID IMPORT ATP-BINDING PROTEIN"/>
    <property type="match status" value="1"/>
</dbReference>
<keyword evidence="6" id="KW-1278">Translocase</keyword>
<comment type="subunit">
    <text evidence="10">Homodimer. Forms a membrane-associated complex with FtsX.</text>
</comment>
<dbReference type="Gene3D" id="3.40.50.300">
    <property type="entry name" value="P-loop containing nucleotide triphosphate hydrolases"/>
    <property type="match status" value="1"/>
</dbReference>
<evidence type="ECO:0000256" key="8">
    <source>
        <dbReference type="ARBA" id="ARBA00023136"/>
    </source>
</evidence>
<evidence type="ECO:0000256" key="10">
    <source>
        <dbReference type="ARBA" id="ARBA00063837"/>
    </source>
</evidence>
<keyword evidence="8" id="KW-0472">Membrane</keyword>
<comment type="similarity">
    <text evidence="1">Belongs to the ABC transporter superfamily.</text>
</comment>
<dbReference type="InterPro" id="IPR027417">
    <property type="entry name" value="P-loop_NTPase"/>
</dbReference>
<dbReference type="Gene3D" id="3.30.70.260">
    <property type="match status" value="1"/>
</dbReference>
<dbReference type="Pfam" id="PF00005">
    <property type="entry name" value="ABC_tran"/>
    <property type="match status" value="1"/>
</dbReference>
<keyword evidence="5" id="KW-0067">ATP-binding</keyword>
<dbReference type="InterPro" id="IPR050086">
    <property type="entry name" value="MetN_ABC_transporter-like"/>
</dbReference>
<dbReference type="EMBL" id="UFXQ01000001">
    <property type="protein sequence ID" value="STC68735.1"/>
    <property type="molecule type" value="Genomic_DNA"/>
</dbReference>
<reference evidence="12 13" key="1">
    <citation type="submission" date="2018-06" db="EMBL/GenBank/DDBJ databases">
        <authorList>
            <consortium name="Pathogen Informatics"/>
            <person name="Doyle S."/>
        </authorList>
    </citation>
    <scope>NUCLEOTIDE SEQUENCE [LARGE SCALE GENOMIC DNA]</scope>
    <source>
        <strain evidence="12 13">NCTC11862</strain>
    </source>
</reference>
<keyword evidence="12" id="KW-0378">Hydrolase</keyword>
<keyword evidence="4" id="KW-0547">Nucleotide-binding</keyword>
<accession>A0A376CK93</accession>
<evidence type="ECO:0000256" key="3">
    <source>
        <dbReference type="ARBA" id="ARBA00022475"/>
    </source>
</evidence>
<evidence type="ECO:0000256" key="7">
    <source>
        <dbReference type="ARBA" id="ARBA00022970"/>
    </source>
</evidence>